<evidence type="ECO:0000259" key="2">
    <source>
        <dbReference type="Pfam" id="PF01471"/>
    </source>
</evidence>
<dbReference type="OrthoDB" id="406838at2759"/>
<keyword evidence="1" id="KW-0645">Protease</keyword>
<evidence type="ECO:0000313" key="3">
    <source>
        <dbReference type="EMBL" id="OXU31481.1"/>
    </source>
</evidence>
<sequence>MKFGYLPQSGLETGNLRTDDQLRDAIRSLQKFGGIPETGQVDERTQQLMVRRRCGLPDKPDLRLHDPSLLRRFKRYTLHGSPWKHLNLTWR</sequence>
<dbReference type="AlphaFoldDB" id="A0A232FL65"/>
<evidence type="ECO:0000256" key="1">
    <source>
        <dbReference type="ARBA" id="ARBA00023049"/>
    </source>
</evidence>
<gene>
    <name evidence="3" type="ORF">TSAR_017005</name>
</gene>
<name>A0A232FL65_9HYME</name>
<keyword evidence="4" id="KW-1185">Reference proteome</keyword>
<accession>A0A232FL65</accession>
<protein>
    <recommendedName>
        <fullName evidence="2">Peptidoglycan binding-like domain-containing protein</fullName>
    </recommendedName>
</protein>
<organism evidence="3 4">
    <name type="scientific">Trichomalopsis sarcophagae</name>
    <dbReference type="NCBI Taxonomy" id="543379"/>
    <lineage>
        <taxon>Eukaryota</taxon>
        <taxon>Metazoa</taxon>
        <taxon>Ecdysozoa</taxon>
        <taxon>Arthropoda</taxon>
        <taxon>Hexapoda</taxon>
        <taxon>Insecta</taxon>
        <taxon>Pterygota</taxon>
        <taxon>Neoptera</taxon>
        <taxon>Endopterygota</taxon>
        <taxon>Hymenoptera</taxon>
        <taxon>Apocrita</taxon>
        <taxon>Proctotrupomorpha</taxon>
        <taxon>Chalcidoidea</taxon>
        <taxon>Pteromalidae</taxon>
        <taxon>Pteromalinae</taxon>
        <taxon>Trichomalopsis</taxon>
    </lineage>
</organism>
<reference evidence="3 4" key="1">
    <citation type="journal article" date="2017" name="Curr. Biol.">
        <title>The Evolution of Venom by Co-option of Single-Copy Genes.</title>
        <authorList>
            <person name="Martinson E.O."/>
            <person name="Mrinalini"/>
            <person name="Kelkar Y.D."/>
            <person name="Chang C.H."/>
            <person name="Werren J.H."/>
        </authorList>
    </citation>
    <scope>NUCLEOTIDE SEQUENCE [LARGE SCALE GENOMIC DNA]</scope>
    <source>
        <strain evidence="3 4">Alberta</strain>
        <tissue evidence="3">Whole body</tissue>
    </source>
</reference>
<proteinExistence type="predicted"/>
<dbReference type="EMBL" id="NNAY01000055">
    <property type="protein sequence ID" value="OXU31481.1"/>
    <property type="molecule type" value="Genomic_DNA"/>
</dbReference>
<feature type="domain" description="Peptidoglycan binding-like" evidence="2">
    <location>
        <begin position="2"/>
        <end position="49"/>
    </location>
</feature>
<keyword evidence="1" id="KW-0378">Hydrolase</keyword>
<dbReference type="PANTHER" id="PTHR10201">
    <property type="entry name" value="MATRIX METALLOPROTEINASE"/>
    <property type="match status" value="1"/>
</dbReference>
<keyword evidence="1" id="KW-0482">Metalloprotease</keyword>
<dbReference type="InterPro" id="IPR024079">
    <property type="entry name" value="MetalloPept_cat_dom_sf"/>
</dbReference>
<dbReference type="GO" id="GO:0005615">
    <property type="term" value="C:extracellular space"/>
    <property type="evidence" value="ECO:0007669"/>
    <property type="project" value="TreeGrafter"/>
</dbReference>
<dbReference type="Pfam" id="PF01471">
    <property type="entry name" value="PG_binding_1"/>
    <property type="match status" value="1"/>
</dbReference>
<dbReference type="InterPro" id="IPR036365">
    <property type="entry name" value="PGBD-like_sf"/>
</dbReference>
<dbReference type="GO" id="GO:0030574">
    <property type="term" value="P:collagen catabolic process"/>
    <property type="evidence" value="ECO:0007669"/>
    <property type="project" value="TreeGrafter"/>
</dbReference>
<dbReference type="Gene3D" id="3.40.390.10">
    <property type="entry name" value="Collagenase (Catalytic Domain)"/>
    <property type="match status" value="1"/>
</dbReference>
<dbReference type="GO" id="GO:0030198">
    <property type="term" value="P:extracellular matrix organization"/>
    <property type="evidence" value="ECO:0007669"/>
    <property type="project" value="TreeGrafter"/>
</dbReference>
<dbReference type="SUPFAM" id="SSF47090">
    <property type="entry name" value="PGBD-like"/>
    <property type="match status" value="1"/>
</dbReference>
<evidence type="ECO:0000313" key="4">
    <source>
        <dbReference type="Proteomes" id="UP000215335"/>
    </source>
</evidence>
<dbReference type="InterPro" id="IPR002477">
    <property type="entry name" value="Peptidoglycan-bd-like"/>
</dbReference>
<dbReference type="PANTHER" id="PTHR10201:SF308">
    <property type="entry name" value="MATRIX METALLOPROTEINASE 2"/>
    <property type="match status" value="1"/>
</dbReference>
<dbReference type="Proteomes" id="UP000215335">
    <property type="component" value="Unassembled WGS sequence"/>
</dbReference>
<comment type="caution">
    <text evidence="3">The sequence shown here is derived from an EMBL/GenBank/DDBJ whole genome shotgun (WGS) entry which is preliminary data.</text>
</comment>
<dbReference type="STRING" id="543379.A0A232FL65"/>
<dbReference type="GO" id="GO:0004222">
    <property type="term" value="F:metalloendopeptidase activity"/>
    <property type="evidence" value="ECO:0007669"/>
    <property type="project" value="TreeGrafter"/>
</dbReference>